<gene>
    <name evidence="1" type="ORF">OWV82_021738</name>
</gene>
<evidence type="ECO:0000313" key="1">
    <source>
        <dbReference type="EMBL" id="KAJ4704894.1"/>
    </source>
</evidence>
<protein>
    <submittedName>
        <fullName evidence="1">Uncharacterized protein</fullName>
    </submittedName>
</protein>
<keyword evidence="2" id="KW-1185">Reference proteome</keyword>
<evidence type="ECO:0000313" key="2">
    <source>
        <dbReference type="Proteomes" id="UP001164539"/>
    </source>
</evidence>
<accession>A0ACC1X163</accession>
<organism evidence="1 2">
    <name type="scientific">Melia azedarach</name>
    <name type="common">Chinaberry tree</name>
    <dbReference type="NCBI Taxonomy" id="155640"/>
    <lineage>
        <taxon>Eukaryota</taxon>
        <taxon>Viridiplantae</taxon>
        <taxon>Streptophyta</taxon>
        <taxon>Embryophyta</taxon>
        <taxon>Tracheophyta</taxon>
        <taxon>Spermatophyta</taxon>
        <taxon>Magnoliopsida</taxon>
        <taxon>eudicotyledons</taxon>
        <taxon>Gunneridae</taxon>
        <taxon>Pentapetalae</taxon>
        <taxon>rosids</taxon>
        <taxon>malvids</taxon>
        <taxon>Sapindales</taxon>
        <taxon>Meliaceae</taxon>
        <taxon>Melia</taxon>
    </lineage>
</organism>
<reference evidence="1 2" key="1">
    <citation type="journal article" date="2023" name="Science">
        <title>Complex scaffold remodeling in plant triterpene biosynthesis.</title>
        <authorList>
            <person name="De La Pena R."/>
            <person name="Hodgson H."/>
            <person name="Liu J.C."/>
            <person name="Stephenson M.J."/>
            <person name="Martin A.C."/>
            <person name="Owen C."/>
            <person name="Harkess A."/>
            <person name="Leebens-Mack J."/>
            <person name="Jimenez L.E."/>
            <person name="Osbourn A."/>
            <person name="Sattely E.S."/>
        </authorList>
    </citation>
    <scope>NUCLEOTIDE SEQUENCE [LARGE SCALE GENOMIC DNA]</scope>
    <source>
        <strain evidence="2">cv. JPN11</strain>
        <tissue evidence="1">Leaf</tissue>
    </source>
</reference>
<dbReference type="EMBL" id="CM051405">
    <property type="protein sequence ID" value="KAJ4704894.1"/>
    <property type="molecule type" value="Genomic_DNA"/>
</dbReference>
<dbReference type="Proteomes" id="UP001164539">
    <property type="component" value="Chromosome 12"/>
</dbReference>
<proteinExistence type="predicted"/>
<sequence>MSNEEEDERRLYRCVKKYKKIVKQFDELIEMISSRTKPPKRRRVNSSSGGSSNATTPASSSQPNNNEVFVQTISRFLHELRADSTTDPDGSTSTRNQEQI</sequence>
<name>A0ACC1X163_MELAZ</name>
<comment type="caution">
    <text evidence="1">The sequence shown here is derived from an EMBL/GenBank/DDBJ whole genome shotgun (WGS) entry which is preliminary data.</text>
</comment>